<keyword evidence="1" id="KW-0175">Coiled coil</keyword>
<dbReference type="Gene3D" id="1.25.40.10">
    <property type="entry name" value="Tetratricopeptide repeat domain"/>
    <property type="match status" value="1"/>
</dbReference>
<dbReference type="Proteomes" id="UP000830055">
    <property type="component" value="Chromosome"/>
</dbReference>
<feature type="coiled-coil region" evidence="1">
    <location>
        <begin position="758"/>
        <end position="785"/>
    </location>
</feature>
<dbReference type="EMBL" id="AP025516">
    <property type="protein sequence ID" value="BDD87325.1"/>
    <property type="molecule type" value="Genomic_DNA"/>
</dbReference>
<keyword evidence="4" id="KW-1185">Reference proteome</keyword>
<dbReference type="RefSeq" id="WP_284154356.1">
    <property type="nucleotide sequence ID" value="NZ_AP025516.1"/>
</dbReference>
<dbReference type="InterPro" id="IPR011990">
    <property type="entry name" value="TPR-like_helical_dom_sf"/>
</dbReference>
<reference evidence="3 4" key="1">
    <citation type="submission" date="2022-01" db="EMBL/GenBank/DDBJ databases">
        <title>Desulfofustis limnae sp. nov., a novel mesophilic sulfate-reducing bacterium isolated from marsh soil.</title>
        <authorList>
            <person name="Watanabe M."/>
            <person name="Takahashi A."/>
            <person name="Kojima H."/>
            <person name="Fukui M."/>
        </authorList>
    </citation>
    <scope>NUCLEOTIDE SEQUENCE [LARGE SCALE GENOMIC DNA]</scope>
    <source>
        <strain evidence="3 4">PPLL</strain>
    </source>
</reference>
<dbReference type="SUPFAM" id="SSF48452">
    <property type="entry name" value="TPR-like"/>
    <property type="match status" value="1"/>
</dbReference>
<evidence type="ECO:0000256" key="2">
    <source>
        <dbReference type="SAM" id="SignalP"/>
    </source>
</evidence>
<dbReference type="Pfam" id="PF13174">
    <property type="entry name" value="TPR_6"/>
    <property type="match status" value="1"/>
</dbReference>
<evidence type="ECO:0008006" key="5">
    <source>
        <dbReference type="Google" id="ProtNLM"/>
    </source>
</evidence>
<feature type="chain" id="PRO_5046726890" description="Tetratricopeptide repeat protein" evidence="2">
    <location>
        <begin position="22"/>
        <end position="804"/>
    </location>
</feature>
<evidence type="ECO:0000313" key="3">
    <source>
        <dbReference type="EMBL" id="BDD87325.1"/>
    </source>
</evidence>
<evidence type="ECO:0000256" key="1">
    <source>
        <dbReference type="SAM" id="Coils"/>
    </source>
</evidence>
<proteinExistence type="predicted"/>
<feature type="signal peptide" evidence="2">
    <location>
        <begin position="1"/>
        <end position="21"/>
    </location>
</feature>
<gene>
    <name evidence="3" type="ORF">DPPLL_16900</name>
</gene>
<name>A0ABM7W8Q5_9BACT</name>
<dbReference type="SMART" id="SM00028">
    <property type="entry name" value="TPR"/>
    <property type="match status" value="3"/>
</dbReference>
<organism evidence="3 4">
    <name type="scientific">Desulfofustis limnaeus</name>
    <dbReference type="NCBI Taxonomy" id="2740163"/>
    <lineage>
        <taxon>Bacteria</taxon>
        <taxon>Pseudomonadati</taxon>
        <taxon>Thermodesulfobacteriota</taxon>
        <taxon>Desulfobulbia</taxon>
        <taxon>Desulfobulbales</taxon>
        <taxon>Desulfocapsaceae</taxon>
        <taxon>Desulfofustis</taxon>
    </lineage>
</organism>
<keyword evidence="2" id="KW-0732">Signal</keyword>
<sequence>MKQRMLVILVGVLLCGTQVQAASTVQRLSKVQNRDLVQIFISFDHLPEYRHNASDRRLDLIMQDTEFAESLPLFPEDEVIVKILTIPRQSEAVVSFFFRYPPQQLTVSSGEERVVVVELLPGNRFSKTYEELSRQLSGITILERDQKDYSNPVLSSPYAANWRSFFTSYESAVAIKAPVHFTLPDFPAVQLILSEREQLSQVLNEAVRDFGNGQAWSEAATLLQQQLATTVDPDLGALLALTHGEVLLRMDHFEGAFKQLYLLKEQYPDSRIGKLSAYLLALLQAMHGDPFTADYELKLLAESIPGGHPLAPYLQLSRAETSLATGQIKQMQEVMALDDLAFPEKIMKIRELRQADLLWATGRTVPAFVTYRLFSRSGPLRDYPASLNTFCSTLYEQAMWSESAECYGQLSTLLTDRAQLGLAYYREAMSRWHQGRPSAEVTAQMNRVEDTFPNSEAGFRAALKSADLRYLADPAWQETAKMLYRALAEESTYRAVTEEALMKEALLYDLHGDQARALSLAMELLRTIRSGPIVVHAEALLIQLLPLEIKRLIDAGDLLEALVLSRQNRRYFDNGWIPNPVLADLADAYERLGIYQEALDLYLYLVSQAPPEQRESFYLPLTRTAFAKGDYNLVEDFVTQYQYNFPEGRYRDDIVYYRLQSLYAQNDFSGAVANLPEPLPQRADYQSLAALLHFNQGNYEQAVPLWQTLQARGATLEDDQLFMLAESLFQLRRDDLAEPALQTCSAIARYRGQCLYRLAQIAKRRDETEQALNFLQKIAETEEDSLWKSYAQRELQLARMGAER</sequence>
<protein>
    <recommendedName>
        <fullName evidence="5">Tetratricopeptide repeat protein</fullName>
    </recommendedName>
</protein>
<dbReference type="InterPro" id="IPR019734">
    <property type="entry name" value="TPR_rpt"/>
</dbReference>
<accession>A0ABM7W8Q5</accession>
<evidence type="ECO:0000313" key="4">
    <source>
        <dbReference type="Proteomes" id="UP000830055"/>
    </source>
</evidence>